<feature type="compositionally biased region" description="Low complexity" evidence="5">
    <location>
        <begin position="44"/>
        <end position="57"/>
    </location>
</feature>
<evidence type="ECO:0000256" key="4">
    <source>
        <dbReference type="PROSITE-ProRule" id="PRU00146"/>
    </source>
</evidence>
<keyword evidence="2 4" id="KW-0863">Zinc-finger</keyword>
<dbReference type="PROSITE" id="PS50016">
    <property type="entry name" value="ZF_PHD_2"/>
    <property type="match status" value="1"/>
</dbReference>
<feature type="compositionally biased region" description="Polar residues" evidence="5">
    <location>
        <begin position="261"/>
        <end position="274"/>
    </location>
</feature>
<dbReference type="SUPFAM" id="SSF57903">
    <property type="entry name" value="FYVE/PHD zinc finger"/>
    <property type="match status" value="2"/>
</dbReference>
<dbReference type="GO" id="GO:0006357">
    <property type="term" value="P:regulation of transcription by RNA polymerase II"/>
    <property type="evidence" value="ECO:0007669"/>
    <property type="project" value="TreeGrafter"/>
</dbReference>
<evidence type="ECO:0000256" key="2">
    <source>
        <dbReference type="ARBA" id="ARBA00022771"/>
    </source>
</evidence>
<evidence type="ECO:0000256" key="3">
    <source>
        <dbReference type="ARBA" id="ARBA00022833"/>
    </source>
</evidence>
<feature type="compositionally biased region" description="Low complexity" evidence="5">
    <location>
        <begin position="70"/>
        <end position="79"/>
    </location>
</feature>
<dbReference type="InterPro" id="IPR019786">
    <property type="entry name" value="Zinc_finger_PHD-type_CS"/>
</dbReference>
<dbReference type="SMART" id="SM00249">
    <property type="entry name" value="PHD"/>
    <property type="match status" value="2"/>
</dbReference>
<reference evidence="7 8" key="1">
    <citation type="submission" date="2019-10" db="EMBL/GenBank/DDBJ databases">
        <authorList>
            <person name="Palmer J.M."/>
        </authorList>
    </citation>
    <scope>NUCLEOTIDE SEQUENCE [LARGE SCALE GENOMIC DNA]</scope>
    <source>
        <strain evidence="7 8">TWF696</strain>
    </source>
</reference>
<comment type="caution">
    <text evidence="7">The sequence shown here is derived from an EMBL/GenBank/DDBJ whole genome shotgun (WGS) entry which is preliminary data.</text>
</comment>
<feature type="region of interest" description="Disordered" evidence="5">
    <location>
        <begin position="913"/>
        <end position="952"/>
    </location>
</feature>
<dbReference type="PANTHER" id="PTHR47636">
    <property type="entry name" value="TRANSCRIPTIONAL REGULATORY PROTEIN RCO1"/>
    <property type="match status" value="1"/>
</dbReference>
<dbReference type="InterPro" id="IPR019787">
    <property type="entry name" value="Znf_PHD-finger"/>
</dbReference>
<feature type="compositionally biased region" description="Low complexity" evidence="5">
    <location>
        <begin position="113"/>
        <end position="124"/>
    </location>
</feature>
<feature type="compositionally biased region" description="Low complexity" evidence="5">
    <location>
        <begin position="336"/>
        <end position="354"/>
    </location>
</feature>
<keyword evidence="1" id="KW-0479">Metal-binding</keyword>
<dbReference type="GO" id="GO:0032221">
    <property type="term" value="C:Rpd3S complex"/>
    <property type="evidence" value="ECO:0007669"/>
    <property type="project" value="TreeGrafter"/>
</dbReference>
<feature type="domain" description="PHD-type" evidence="6">
    <location>
        <begin position="955"/>
        <end position="1008"/>
    </location>
</feature>
<organism evidence="7 8">
    <name type="scientific">Orbilia brochopaga</name>
    <dbReference type="NCBI Taxonomy" id="3140254"/>
    <lineage>
        <taxon>Eukaryota</taxon>
        <taxon>Fungi</taxon>
        <taxon>Dikarya</taxon>
        <taxon>Ascomycota</taxon>
        <taxon>Pezizomycotina</taxon>
        <taxon>Orbiliomycetes</taxon>
        <taxon>Orbiliales</taxon>
        <taxon>Orbiliaceae</taxon>
        <taxon>Orbilia</taxon>
    </lineage>
</organism>
<accession>A0AAV9UGU4</accession>
<dbReference type="InterPro" id="IPR011011">
    <property type="entry name" value="Znf_FYVE_PHD"/>
</dbReference>
<dbReference type="EMBL" id="JAVHNQ010000007">
    <property type="protein sequence ID" value="KAK6341356.1"/>
    <property type="molecule type" value="Genomic_DNA"/>
</dbReference>
<feature type="region of interest" description="Disordered" evidence="5">
    <location>
        <begin position="1171"/>
        <end position="1205"/>
    </location>
</feature>
<evidence type="ECO:0000313" key="8">
    <source>
        <dbReference type="Proteomes" id="UP001375240"/>
    </source>
</evidence>
<protein>
    <recommendedName>
        <fullName evidence="6">PHD-type domain-containing protein</fullName>
    </recommendedName>
</protein>
<keyword evidence="8" id="KW-1185">Reference proteome</keyword>
<gene>
    <name evidence="7" type="ORF">TWF696_008434</name>
</gene>
<dbReference type="PANTHER" id="PTHR47636:SF1">
    <property type="entry name" value="TRANSCRIPTIONAL REGULATORY PROTEIN RCO1"/>
    <property type="match status" value="1"/>
</dbReference>
<sequence length="1348" mass="145990">MPPKKSGDSSTGGAAGSIGGKRKLQDAKSKPRSRSTTPTVPLESPAAAAASNGASSSHENAVISFTPMNASKGAGVARSGKGRSGKGAREPGDLLDDDEWIMGSSKPSRQKTQQQQPSVESPSSYGGGATRDAEFSTLSAKGPKRKKSLLKLKEPEEAPSPQQGDRDVEMADATGGPSAAEADGKKRVKKSAGRQLTLDFFRQENRAQPSEDSAKPAKEAATPAAAVVATAAASAGASAEGHQQQQTNPKVKIKFKGFSKASDTTPKSTQTVPPSTFYGGSSPAAKPETPSHGGAGGRGKSSRGLANGTPKETLVLPTNPPSDALSENLPSPPASAEPSEAAAGQQDANTSSAANGGGSNSNGRGRRTTRNAAPCYSGFPAATPPSASSAPTHSSSSFTNTMTTTTSRHASPAPAPHSSKTAKKSTRSVSPQRRGRRNTEATRSVSPRRGGRTATTTSTQTPASMTPVDSSSVVDAALAKVAANDRRGRARSGRKLVDDFGEMIDIDPGRQQSSYHPRAPSSYEYGMMPLGTLPPKERVDEVFNKAVPKEPEPKSDMTSSYQFSNLWGTAGNKDVTILKGNQGRAKKMFQKGQKLDNNNDWIFPDSEGAVIVKVIDQEENSGRPRGKSKSHRRRLSTPLALDTSASPSPSFMQDHPARSTEELISPISDNVPETPQEVTTMQIDEQGFEGAAKRADAPVVVGDVGELAPSEVSEVGGSIRGSMPKPQLLAIIKEAKAAAEKAGNTETLEFLTSLETSGNEHEVAEALSQMLRHGNISHRLSPATVPGAKRTAWQREEDEGLATADIKGHIGKKQRIIAPYAPPLRGKRPDGLDDSISHNLARIHDDSRNRIATMNGKWVPEKYTCLRGKPDNAKSLRPDSFEDRGFETDDRAWSKDYFKYKLGPVARDSVDVDAEVETTNGRGKRRRNDREKYEEHEDEEMEDAETPDHLMDDEESPCTVCGGVGAPLVICDGPGCKEEQHYSCAIPPLTQAQVDAMPEWFCRKCTTKKHQPSRKPPESKGTFGKLFEGIDKSNPRTYELPKWIRESFTGVETGELGAYRESIDFYDLTKTKDKDLRAWDHLRRLNDLPFEKQLLGSDGEVARCYGCRQSRLRVDRGQLLACDYCTQYWHQDCLPEPLVEPNAIKAFGEKPEDQVLLMKWKCPLHIPDDAYPIRQPRRDNEGRDTVWPPTNRVPKPTPPSPDAPNQSFVSVYRFGKELLIPHEGVKLSFLPNVKKAEEQKALDDRVFTGQELQAIEGLRTLRARNQAAAAQAPPPPPVAVPPPMEKDVLANPVVNFILDNVPEFLRPAVESAILAREFERDPESQIHLIKAIKESMETKLRTLNHQRV</sequence>
<feature type="region of interest" description="Disordered" evidence="5">
    <location>
        <begin position="615"/>
        <end position="659"/>
    </location>
</feature>
<feature type="compositionally biased region" description="Low complexity" evidence="5">
    <location>
        <begin position="452"/>
        <end position="467"/>
    </location>
</feature>
<dbReference type="InterPro" id="IPR001965">
    <property type="entry name" value="Znf_PHD"/>
</dbReference>
<feature type="compositionally biased region" description="Low complexity" evidence="5">
    <location>
        <begin position="219"/>
        <end position="241"/>
    </location>
</feature>
<evidence type="ECO:0000313" key="7">
    <source>
        <dbReference type="EMBL" id="KAK6341356.1"/>
    </source>
</evidence>
<evidence type="ECO:0000256" key="1">
    <source>
        <dbReference type="ARBA" id="ARBA00022723"/>
    </source>
</evidence>
<feature type="compositionally biased region" description="Low complexity" evidence="5">
    <location>
        <begin position="380"/>
        <end position="407"/>
    </location>
</feature>
<feature type="region of interest" description="Disordered" evidence="5">
    <location>
        <begin position="1"/>
        <end position="473"/>
    </location>
</feature>
<dbReference type="PROSITE" id="PS01359">
    <property type="entry name" value="ZF_PHD_1"/>
    <property type="match status" value="1"/>
</dbReference>
<evidence type="ECO:0000256" key="5">
    <source>
        <dbReference type="SAM" id="MobiDB-lite"/>
    </source>
</evidence>
<feature type="compositionally biased region" description="Basic residues" evidence="5">
    <location>
        <begin position="624"/>
        <end position="635"/>
    </location>
</feature>
<dbReference type="Pfam" id="PF00628">
    <property type="entry name" value="PHD"/>
    <property type="match status" value="1"/>
</dbReference>
<dbReference type="InterPro" id="IPR052819">
    <property type="entry name" value="Chromatin_regulatory_protein"/>
</dbReference>
<dbReference type="InterPro" id="IPR013083">
    <property type="entry name" value="Znf_RING/FYVE/PHD"/>
</dbReference>
<dbReference type="Gene3D" id="3.30.40.10">
    <property type="entry name" value="Zinc/RING finger domain, C3HC4 (zinc finger)"/>
    <property type="match status" value="2"/>
</dbReference>
<keyword evidence="3" id="KW-0862">Zinc</keyword>
<proteinExistence type="predicted"/>
<dbReference type="GO" id="GO:0008270">
    <property type="term" value="F:zinc ion binding"/>
    <property type="evidence" value="ECO:0007669"/>
    <property type="project" value="UniProtKB-KW"/>
</dbReference>
<dbReference type="Proteomes" id="UP001375240">
    <property type="component" value="Unassembled WGS sequence"/>
</dbReference>
<evidence type="ECO:0000259" key="6">
    <source>
        <dbReference type="PROSITE" id="PS50016"/>
    </source>
</evidence>
<name>A0AAV9UGU4_9PEZI</name>
<feature type="compositionally biased region" description="Acidic residues" evidence="5">
    <location>
        <begin position="936"/>
        <end position="952"/>
    </location>
</feature>